<comment type="caution">
    <text evidence="2">The sequence shown here is derived from an EMBL/GenBank/DDBJ whole genome shotgun (WGS) entry which is preliminary data.</text>
</comment>
<accession>A0A831W8T9</accession>
<dbReference type="Gene3D" id="2.60.200.20">
    <property type="match status" value="1"/>
</dbReference>
<evidence type="ECO:0000259" key="1">
    <source>
        <dbReference type="PROSITE" id="PS50006"/>
    </source>
</evidence>
<dbReference type="Proteomes" id="UP000886251">
    <property type="component" value="Unassembled WGS sequence"/>
</dbReference>
<protein>
    <submittedName>
        <fullName evidence="2">FHA domain-containing protein</fullName>
    </submittedName>
</protein>
<reference evidence="2" key="1">
    <citation type="journal article" date="2020" name="mSystems">
        <title>Genome- and Community-Level Interaction Insights into Carbon Utilization and Element Cycling Functions of Hydrothermarchaeota in Hydrothermal Sediment.</title>
        <authorList>
            <person name="Zhou Z."/>
            <person name="Liu Y."/>
            <person name="Xu W."/>
            <person name="Pan J."/>
            <person name="Luo Z.H."/>
            <person name="Li M."/>
        </authorList>
    </citation>
    <scope>NUCLEOTIDE SEQUENCE [LARGE SCALE GENOMIC DNA]</scope>
    <source>
        <strain evidence="2">HyVt-443</strain>
    </source>
</reference>
<feature type="domain" description="FHA" evidence="1">
    <location>
        <begin position="23"/>
        <end position="72"/>
    </location>
</feature>
<organism evidence="2">
    <name type="scientific">Sedimenticola thiotaurini</name>
    <dbReference type="NCBI Taxonomy" id="1543721"/>
    <lineage>
        <taxon>Bacteria</taxon>
        <taxon>Pseudomonadati</taxon>
        <taxon>Pseudomonadota</taxon>
        <taxon>Gammaproteobacteria</taxon>
        <taxon>Chromatiales</taxon>
        <taxon>Sedimenticolaceae</taxon>
        <taxon>Sedimenticola</taxon>
    </lineage>
</organism>
<dbReference type="InterPro" id="IPR008984">
    <property type="entry name" value="SMAD_FHA_dom_sf"/>
</dbReference>
<dbReference type="AlphaFoldDB" id="A0A831W8T9"/>
<evidence type="ECO:0000313" key="2">
    <source>
        <dbReference type="EMBL" id="HEB96230.1"/>
    </source>
</evidence>
<dbReference type="CDD" id="cd00060">
    <property type="entry name" value="FHA"/>
    <property type="match status" value="1"/>
</dbReference>
<gene>
    <name evidence="2" type="ORF">ENI96_07350</name>
</gene>
<dbReference type="EMBL" id="DRKP01000082">
    <property type="protein sequence ID" value="HEB96230.1"/>
    <property type="molecule type" value="Genomic_DNA"/>
</dbReference>
<dbReference type="InterPro" id="IPR000253">
    <property type="entry name" value="FHA_dom"/>
</dbReference>
<name>A0A831W8T9_9GAMM</name>
<dbReference type="SUPFAM" id="SSF49879">
    <property type="entry name" value="SMAD/FHA domain"/>
    <property type="match status" value="2"/>
</dbReference>
<dbReference type="PROSITE" id="PS50006">
    <property type="entry name" value="FHA_DOMAIN"/>
    <property type="match status" value="1"/>
</dbReference>
<dbReference type="Pfam" id="PF00498">
    <property type="entry name" value="FHA"/>
    <property type="match status" value="1"/>
</dbReference>
<proteinExistence type="predicted"/>
<sequence>MAKLTLFFRNRVVQVYHLDGSMISIGRSSDCEICIDTLALAERHAHVVPDGDGYLLTPFDEETPLLVNHQPVESRRLQHGDVIDLGKYSLHFAESAMVLAPAQPAAPPPRREQTEPQPAPELAIGCLQVMSGPNLGKVIPLQRALTRLALSPDGRAIVARRNDGYYLSHLEGQRSPVIQGQPIGELTVRLEDGNRLQVGDVELLFIEDITRAAAEAS</sequence>